<organism evidence="3 4">
    <name type="scientific">Kingdonia uniflora</name>
    <dbReference type="NCBI Taxonomy" id="39325"/>
    <lineage>
        <taxon>Eukaryota</taxon>
        <taxon>Viridiplantae</taxon>
        <taxon>Streptophyta</taxon>
        <taxon>Embryophyta</taxon>
        <taxon>Tracheophyta</taxon>
        <taxon>Spermatophyta</taxon>
        <taxon>Magnoliopsida</taxon>
        <taxon>Ranunculales</taxon>
        <taxon>Circaeasteraceae</taxon>
        <taxon>Kingdonia</taxon>
    </lineage>
</organism>
<name>A0A7J7LFW0_9MAGN</name>
<proteinExistence type="predicted"/>
<protein>
    <submittedName>
        <fullName evidence="3">Uncharacterized protein</fullName>
    </submittedName>
</protein>
<keyword evidence="2" id="KW-0963">Cytoplasm</keyword>
<gene>
    <name evidence="3" type="ORF">GIB67_031103</name>
</gene>
<keyword evidence="4" id="KW-1185">Reference proteome</keyword>
<evidence type="ECO:0000313" key="3">
    <source>
        <dbReference type="EMBL" id="KAF6141527.1"/>
    </source>
</evidence>
<evidence type="ECO:0000256" key="1">
    <source>
        <dbReference type="ARBA" id="ARBA00004496"/>
    </source>
</evidence>
<dbReference type="AlphaFoldDB" id="A0A7J7LFW0"/>
<dbReference type="PANTHER" id="PTHR22999:SF23">
    <property type="entry name" value="SORTING NEXIN-16"/>
    <property type="match status" value="1"/>
</dbReference>
<comment type="subcellular location">
    <subcellularLocation>
        <location evidence="1">Cytoplasm</location>
    </subcellularLocation>
</comment>
<dbReference type="InterPro" id="IPR051837">
    <property type="entry name" value="SortingNexin/PXDomain-PKLike"/>
</dbReference>
<dbReference type="GO" id="GO:0005737">
    <property type="term" value="C:cytoplasm"/>
    <property type="evidence" value="ECO:0007669"/>
    <property type="project" value="UniProtKB-SubCell"/>
</dbReference>
<dbReference type="Proteomes" id="UP000541444">
    <property type="component" value="Unassembled WGS sequence"/>
</dbReference>
<dbReference type="EMBL" id="JACGCM010002320">
    <property type="protein sequence ID" value="KAF6141527.1"/>
    <property type="molecule type" value="Genomic_DNA"/>
</dbReference>
<comment type="caution">
    <text evidence="3">The sequence shown here is derived from an EMBL/GenBank/DDBJ whole genome shotgun (WGS) entry which is preliminary data.</text>
</comment>
<accession>A0A7J7LFW0</accession>
<evidence type="ECO:0000256" key="2">
    <source>
        <dbReference type="ARBA" id="ARBA00022490"/>
    </source>
</evidence>
<dbReference type="OrthoDB" id="1700393at2759"/>
<sequence>MIKNVCCWVALEVSCDGVIVGVDSTDMCHSVALGDDLYKVTIHDIVDGYKDDQDVRSASDMVFRSEGLLHVSKLKCRVAGAYFEKTGSKAFTVYSIVVTNAERKQNLVREMKWTPPNVSVPLLNLVDKIFELNIRGSSTANGWSIGSSTKTARNLMPPG</sequence>
<dbReference type="PANTHER" id="PTHR22999">
    <property type="entry name" value="PX SERINE/THREONINE KINASE PXK"/>
    <property type="match status" value="1"/>
</dbReference>
<evidence type="ECO:0000313" key="4">
    <source>
        <dbReference type="Proteomes" id="UP000541444"/>
    </source>
</evidence>
<reference evidence="3 4" key="1">
    <citation type="journal article" date="2020" name="IScience">
        <title>Genome Sequencing of the Endangered Kingdonia uniflora (Circaeasteraceae, Ranunculales) Reveals Potential Mechanisms of Evolutionary Specialization.</title>
        <authorList>
            <person name="Sun Y."/>
            <person name="Deng T."/>
            <person name="Zhang A."/>
            <person name="Moore M.J."/>
            <person name="Landis J.B."/>
            <person name="Lin N."/>
            <person name="Zhang H."/>
            <person name="Zhang X."/>
            <person name="Huang J."/>
            <person name="Zhang X."/>
            <person name="Sun H."/>
            <person name="Wang H."/>
        </authorList>
    </citation>
    <scope>NUCLEOTIDE SEQUENCE [LARGE SCALE GENOMIC DNA]</scope>
    <source>
        <strain evidence="3">TB1705</strain>
        <tissue evidence="3">Leaf</tissue>
    </source>
</reference>